<evidence type="ECO:0000256" key="3">
    <source>
        <dbReference type="ARBA" id="ARBA00022490"/>
    </source>
</evidence>
<dbReference type="GO" id="GO:0005879">
    <property type="term" value="C:axonemal microtubule"/>
    <property type="evidence" value="ECO:0007669"/>
    <property type="project" value="InterPro"/>
</dbReference>
<comment type="similarity">
    <text evidence="6">Belongs to the PIERCE1 family.</text>
</comment>
<reference evidence="9" key="1">
    <citation type="submission" date="2025-08" db="UniProtKB">
        <authorList>
            <consortium name="RefSeq"/>
        </authorList>
    </citation>
    <scope>IDENTIFICATION</scope>
    <source>
        <tissue evidence="9">Tentacle</tissue>
    </source>
</reference>
<evidence type="ECO:0000256" key="5">
    <source>
        <dbReference type="ARBA" id="ARBA00023273"/>
    </source>
</evidence>
<organism evidence="8 9">
    <name type="scientific">Actinia tenebrosa</name>
    <name type="common">Australian red waratah sea anemone</name>
    <dbReference type="NCBI Taxonomy" id="6105"/>
    <lineage>
        <taxon>Eukaryota</taxon>
        <taxon>Metazoa</taxon>
        <taxon>Cnidaria</taxon>
        <taxon>Anthozoa</taxon>
        <taxon>Hexacorallia</taxon>
        <taxon>Actiniaria</taxon>
        <taxon>Actiniidae</taxon>
        <taxon>Actinia</taxon>
    </lineage>
</organism>
<dbReference type="OrthoDB" id="546383at2759"/>
<protein>
    <submittedName>
        <fullName evidence="9">UPF0691 protein C9orf116 homolog isoform X2</fullName>
    </submittedName>
</protein>
<dbReference type="RefSeq" id="XP_031573702.1">
    <property type="nucleotide sequence ID" value="XM_031717842.1"/>
</dbReference>
<dbReference type="GeneID" id="116307554"/>
<dbReference type="InterPro" id="IPR026507">
    <property type="entry name" value="PIRC1/2"/>
</dbReference>
<sequence>MSNGAANTAAETQVAMTQNTSSDLEKTKPGKGAKTNEYYRVTDIPERFNNPDCFQGYGSKPTNPMYLTSSMDYGNRSPTVHTMPTSFHAKCQKFSAHLGQCGMYRNYSLNTSLDKSIV</sequence>
<keyword evidence="8" id="KW-1185">Reference proteome</keyword>
<keyword evidence="3" id="KW-0963">Cytoplasm</keyword>
<dbReference type="Pfam" id="PF14892">
    <property type="entry name" value="PIRC1_2"/>
    <property type="match status" value="1"/>
</dbReference>
<dbReference type="Proteomes" id="UP000515163">
    <property type="component" value="Unplaced"/>
</dbReference>
<evidence type="ECO:0000256" key="7">
    <source>
        <dbReference type="SAM" id="MobiDB-lite"/>
    </source>
</evidence>
<dbReference type="PANTHER" id="PTHR20899">
    <property type="entry name" value="PIERCE HOMOLOG"/>
    <property type="match status" value="1"/>
</dbReference>
<keyword evidence="5" id="KW-0966">Cell projection</keyword>
<feature type="compositionally biased region" description="Polar residues" evidence="7">
    <location>
        <begin position="1"/>
        <end position="22"/>
    </location>
</feature>
<name>A0A6P8J294_ACTTE</name>
<evidence type="ECO:0000256" key="6">
    <source>
        <dbReference type="ARBA" id="ARBA00038014"/>
    </source>
</evidence>
<gene>
    <name evidence="9" type="primary">LOC116307554</name>
</gene>
<evidence type="ECO:0000256" key="2">
    <source>
        <dbReference type="ARBA" id="ARBA00004245"/>
    </source>
</evidence>
<evidence type="ECO:0000313" key="8">
    <source>
        <dbReference type="Proteomes" id="UP000515163"/>
    </source>
</evidence>
<comment type="subcellular location">
    <subcellularLocation>
        <location evidence="1">Cell projection</location>
        <location evidence="1">Cilium</location>
    </subcellularLocation>
    <subcellularLocation>
        <location evidence="2">Cytoplasm</location>
        <location evidence="2">Cytoskeleton</location>
    </subcellularLocation>
</comment>
<dbReference type="AlphaFoldDB" id="A0A6P8J294"/>
<feature type="region of interest" description="Disordered" evidence="7">
    <location>
        <begin position="1"/>
        <end position="39"/>
    </location>
</feature>
<proteinExistence type="inferred from homology"/>
<dbReference type="PANTHER" id="PTHR20899:SF1">
    <property type="entry name" value="PIERCER OF MICROTUBULE WALL 1 PROTEIN"/>
    <property type="match status" value="1"/>
</dbReference>
<evidence type="ECO:0000256" key="1">
    <source>
        <dbReference type="ARBA" id="ARBA00004138"/>
    </source>
</evidence>
<keyword evidence="4" id="KW-0206">Cytoskeleton</keyword>
<accession>A0A6P8J294</accession>
<evidence type="ECO:0000313" key="9">
    <source>
        <dbReference type="RefSeq" id="XP_031573702.1"/>
    </source>
</evidence>
<evidence type="ECO:0000256" key="4">
    <source>
        <dbReference type="ARBA" id="ARBA00023212"/>
    </source>
</evidence>
<dbReference type="GO" id="GO:0035082">
    <property type="term" value="P:axoneme assembly"/>
    <property type="evidence" value="ECO:0007669"/>
    <property type="project" value="InterPro"/>
</dbReference>